<comment type="similarity">
    <text evidence="2 13">Belongs to the pyruvate kinase family.</text>
</comment>
<reference evidence="16" key="1">
    <citation type="journal article" date="2014" name="Int. J. Syst. Evol. Microbiol.">
        <title>Complete genome sequence of Corynebacterium casei LMG S-19264T (=DSM 44701T), isolated from a smear-ripened cheese.</title>
        <authorList>
            <consortium name="US DOE Joint Genome Institute (JGI-PGF)"/>
            <person name="Walter F."/>
            <person name="Albersmeier A."/>
            <person name="Kalinowski J."/>
            <person name="Ruckert C."/>
        </authorList>
    </citation>
    <scope>NUCLEOTIDE SEQUENCE</scope>
    <source>
        <strain evidence="16">CGMCC 1.15095</strain>
    </source>
</reference>
<dbReference type="SUPFAM" id="SSF50800">
    <property type="entry name" value="PK beta-barrel domain-like"/>
    <property type="match status" value="1"/>
</dbReference>
<dbReference type="EMBL" id="BMHK01000002">
    <property type="protein sequence ID" value="GGB88206.1"/>
    <property type="molecule type" value="Genomic_DNA"/>
</dbReference>
<evidence type="ECO:0000256" key="9">
    <source>
        <dbReference type="ARBA" id="ARBA00022842"/>
    </source>
</evidence>
<dbReference type="Pfam" id="PF02887">
    <property type="entry name" value="PK_C"/>
    <property type="match status" value="1"/>
</dbReference>
<evidence type="ECO:0000256" key="7">
    <source>
        <dbReference type="ARBA" id="ARBA00022777"/>
    </source>
</evidence>
<dbReference type="FunFam" id="2.40.33.10:FF:000001">
    <property type="entry name" value="Pyruvate kinase"/>
    <property type="match status" value="1"/>
</dbReference>
<dbReference type="GO" id="GO:0030955">
    <property type="term" value="F:potassium ion binding"/>
    <property type="evidence" value="ECO:0007669"/>
    <property type="project" value="UniProtKB-UniRule"/>
</dbReference>
<feature type="domain" description="Pyruvate kinase barrel" evidence="14">
    <location>
        <begin position="19"/>
        <end position="336"/>
    </location>
</feature>
<dbReference type="Gene3D" id="3.20.20.60">
    <property type="entry name" value="Phosphoenolpyruvate-binding domains"/>
    <property type="match status" value="1"/>
</dbReference>
<evidence type="ECO:0000313" key="16">
    <source>
        <dbReference type="EMBL" id="GGB88206.1"/>
    </source>
</evidence>
<dbReference type="PANTHER" id="PTHR11817">
    <property type="entry name" value="PYRUVATE KINASE"/>
    <property type="match status" value="1"/>
</dbReference>
<evidence type="ECO:0000256" key="4">
    <source>
        <dbReference type="ARBA" id="ARBA00022679"/>
    </source>
</evidence>
<dbReference type="NCBIfam" id="NF004978">
    <property type="entry name" value="PRK06354.1"/>
    <property type="match status" value="1"/>
</dbReference>
<dbReference type="NCBIfam" id="NF004491">
    <property type="entry name" value="PRK05826.1"/>
    <property type="match status" value="1"/>
</dbReference>
<keyword evidence="9 13" id="KW-0460">Magnesium</keyword>
<dbReference type="EC" id="2.7.1.40" evidence="3 12"/>
<evidence type="ECO:0000256" key="2">
    <source>
        <dbReference type="ARBA" id="ARBA00008663"/>
    </source>
</evidence>
<keyword evidence="11 16" id="KW-0670">Pyruvate</keyword>
<dbReference type="SUPFAM" id="SSF52935">
    <property type="entry name" value="PK C-terminal domain-like"/>
    <property type="match status" value="1"/>
</dbReference>
<keyword evidence="8" id="KW-0067">ATP-binding</keyword>
<evidence type="ECO:0000313" key="17">
    <source>
        <dbReference type="Proteomes" id="UP000608154"/>
    </source>
</evidence>
<evidence type="ECO:0000256" key="13">
    <source>
        <dbReference type="RuleBase" id="RU000504"/>
    </source>
</evidence>
<comment type="catalytic activity">
    <reaction evidence="13">
        <text>pyruvate + ATP = phosphoenolpyruvate + ADP + H(+)</text>
        <dbReference type="Rhea" id="RHEA:18157"/>
        <dbReference type="ChEBI" id="CHEBI:15361"/>
        <dbReference type="ChEBI" id="CHEBI:15378"/>
        <dbReference type="ChEBI" id="CHEBI:30616"/>
        <dbReference type="ChEBI" id="CHEBI:58702"/>
        <dbReference type="ChEBI" id="CHEBI:456216"/>
        <dbReference type="EC" id="2.7.1.40"/>
    </reaction>
</comment>
<dbReference type="Pfam" id="PF00224">
    <property type="entry name" value="PK"/>
    <property type="match status" value="1"/>
</dbReference>
<evidence type="ECO:0000259" key="14">
    <source>
        <dbReference type="Pfam" id="PF00224"/>
    </source>
</evidence>
<evidence type="ECO:0000256" key="11">
    <source>
        <dbReference type="ARBA" id="ARBA00023317"/>
    </source>
</evidence>
<dbReference type="InterPro" id="IPR040442">
    <property type="entry name" value="Pyrv_kinase-like_dom_sf"/>
</dbReference>
<dbReference type="NCBIfam" id="NF004886">
    <property type="entry name" value="PRK06247.1"/>
    <property type="match status" value="1"/>
</dbReference>
<feature type="domain" description="Pyruvate kinase C-terminal" evidence="15">
    <location>
        <begin position="369"/>
        <end position="482"/>
    </location>
</feature>
<comment type="pathway">
    <text evidence="1 13">Carbohydrate degradation; glycolysis; pyruvate from D-glyceraldehyde 3-phosphate: step 5/5.</text>
</comment>
<dbReference type="AlphaFoldDB" id="A0A916X2W4"/>
<dbReference type="GO" id="GO:0004743">
    <property type="term" value="F:pyruvate kinase activity"/>
    <property type="evidence" value="ECO:0007669"/>
    <property type="project" value="UniProtKB-UniRule"/>
</dbReference>
<organism evidence="16 17">
    <name type="scientific">Novosphingobium endophyticum</name>
    <dbReference type="NCBI Taxonomy" id="1955250"/>
    <lineage>
        <taxon>Bacteria</taxon>
        <taxon>Pseudomonadati</taxon>
        <taxon>Pseudomonadota</taxon>
        <taxon>Alphaproteobacteria</taxon>
        <taxon>Sphingomonadales</taxon>
        <taxon>Sphingomonadaceae</taxon>
        <taxon>Novosphingobium</taxon>
    </lineage>
</organism>
<dbReference type="Proteomes" id="UP000608154">
    <property type="component" value="Unassembled WGS sequence"/>
</dbReference>
<dbReference type="InterPro" id="IPR015795">
    <property type="entry name" value="Pyrv_Knase_C"/>
</dbReference>
<keyword evidence="10 13" id="KW-0324">Glycolysis</keyword>
<dbReference type="PRINTS" id="PR01050">
    <property type="entry name" value="PYRUVTKNASE"/>
</dbReference>
<evidence type="ECO:0000256" key="3">
    <source>
        <dbReference type="ARBA" id="ARBA00012142"/>
    </source>
</evidence>
<dbReference type="GO" id="GO:0000287">
    <property type="term" value="F:magnesium ion binding"/>
    <property type="evidence" value="ECO:0007669"/>
    <property type="project" value="UniProtKB-UniRule"/>
</dbReference>
<evidence type="ECO:0000259" key="15">
    <source>
        <dbReference type="Pfam" id="PF02887"/>
    </source>
</evidence>
<name>A0A916X2W4_9SPHN</name>
<evidence type="ECO:0000256" key="1">
    <source>
        <dbReference type="ARBA" id="ARBA00004997"/>
    </source>
</evidence>
<dbReference type="Gene3D" id="3.40.1380.20">
    <property type="entry name" value="Pyruvate kinase, C-terminal domain"/>
    <property type="match status" value="1"/>
</dbReference>
<evidence type="ECO:0000256" key="8">
    <source>
        <dbReference type="ARBA" id="ARBA00022840"/>
    </source>
</evidence>
<gene>
    <name evidence="16" type="ORF">GCM10011494_03120</name>
</gene>
<reference evidence="16" key="2">
    <citation type="submission" date="2020-09" db="EMBL/GenBank/DDBJ databases">
        <authorList>
            <person name="Sun Q."/>
            <person name="Zhou Y."/>
        </authorList>
    </citation>
    <scope>NUCLEOTIDE SEQUENCE</scope>
    <source>
        <strain evidence="16">CGMCC 1.15095</strain>
    </source>
</reference>
<keyword evidence="17" id="KW-1185">Reference proteome</keyword>
<dbReference type="InterPro" id="IPR015806">
    <property type="entry name" value="Pyrv_Knase_insert_dom_sf"/>
</dbReference>
<dbReference type="SUPFAM" id="SSF51621">
    <property type="entry name" value="Phosphoenolpyruvate/pyruvate domain"/>
    <property type="match status" value="1"/>
</dbReference>
<keyword evidence="7 13" id="KW-0418">Kinase</keyword>
<evidence type="ECO:0000256" key="6">
    <source>
        <dbReference type="ARBA" id="ARBA00022741"/>
    </source>
</evidence>
<protein>
    <recommendedName>
        <fullName evidence="3 12">Pyruvate kinase</fullName>
        <ecNumber evidence="3 12">2.7.1.40</ecNumber>
    </recommendedName>
</protein>
<evidence type="ECO:0000256" key="12">
    <source>
        <dbReference type="NCBIfam" id="TIGR01064"/>
    </source>
</evidence>
<evidence type="ECO:0000256" key="5">
    <source>
        <dbReference type="ARBA" id="ARBA00022723"/>
    </source>
</evidence>
<dbReference type="Gene3D" id="2.40.33.10">
    <property type="entry name" value="PK beta-barrel domain-like"/>
    <property type="match status" value="1"/>
</dbReference>
<dbReference type="GO" id="GO:0016301">
    <property type="term" value="F:kinase activity"/>
    <property type="evidence" value="ECO:0007669"/>
    <property type="project" value="UniProtKB-KW"/>
</dbReference>
<accession>A0A916X2W4</accession>
<dbReference type="InterPro" id="IPR001697">
    <property type="entry name" value="Pyr_Knase"/>
</dbReference>
<keyword evidence="5" id="KW-0479">Metal-binding</keyword>
<sequence>MVTLPNRRSPHHRGIKRTRKVKILATLGPASRDKETIGKLLRAGADAFRVNMSHGDHDTHRETIANIRAVEKDLMRPVAILCDLQGPKLRVGTFEGGKAFIRHGAHFTLDRDPAPGNGERVFLPHPELFEVLNSGQRLLIDDGKLRLVVIRADSDAILCSAEVGGAISDRKGVNIPDAIVPVPALTDKDRRDLAFAIEHGADWIGLSFVQRPEDVAEARRLMGGHGALMAKIEKPAAVTSLDEIIELSDGIMVARGDLGVELLPEEVPPIQKRIIEKTRGYGKPVVVATQMLESMITSPSPTRAEVSDVANAVYDGADAVMLSAETAAGQWPVEAVTIMDRIATRVESDDTYHERIHIAQTPPDPTMADALSASCATIADTLPIEGIIVFTGSGISARRVARERPSAPMLVLTPSPKTARRMTLLWGAHTVSTKDIGSFEEMIAKGKRMALRHGFGAAGSRLIALAGVPFGVPGSTNLLHVVTLTGNELDTPK</sequence>
<dbReference type="InterPro" id="IPR036918">
    <property type="entry name" value="Pyrv_Knase_C_sf"/>
</dbReference>
<dbReference type="NCBIfam" id="TIGR01064">
    <property type="entry name" value="pyruv_kin"/>
    <property type="match status" value="1"/>
</dbReference>
<dbReference type="GO" id="GO:0005524">
    <property type="term" value="F:ATP binding"/>
    <property type="evidence" value="ECO:0007669"/>
    <property type="project" value="UniProtKB-KW"/>
</dbReference>
<dbReference type="InterPro" id="IPR015813">
    <property type="entry name" value="Pyrv/PenolPyrv_kinase-like_dom"/>
</dbReference>
<comment type="caution">
    <text evidence="16">The sequence shown here is derived from an EMBL/GenBank/DDBJ whole genome shotgun (WGS) entry which is preliminary data.</text>
</comment>
<evidence type="ECO:0000256" key="10">
    <source>
        <dbReference type="ARBA" id="ARBA00023152"/>
    </source>
</evidence>
<dbReference type="InterPro" id="IPR011037">
    <property type="entry name" value="Pyrv_Knase-like_insert_dom_sf"/>
</dbReference>
<keyword evidence="6" id="KW-0547">Nucleotide-binding</keyword>
<proteinExistence type="inferred from homology"/>
<dbReference type="InterPro" id="IPR015793">
    <property type="entry name" value="Pyrv_Knase_brl"/>
</dbReference>
<keyword evidence="4 13" id="KW-0808">Transferase</keyword>
<dbReference type="RefSeq" id="WP_188767610.1">
    <property type="nucleotide sequence ID" value="NZ_BMHK01000002.1"/>
</dbReference>